<dbReference type="AlphaFoldDB" id="A0A9R1UN47"/>
<evidence type="ECO:0000313" key="6">
    <source>
        <dbReference type="EMBL" id="KAJ0189963.1"/>
    </source>
</evidence>
<evidence type="ECO:0000256" key="4">
    <source>
        <dbReference type="ARBA" id="ARBA00022922"/>
    </source>
</evidence>
<dbReference type="Gene3D" id="3.40.50.2000">
    <property type="entry name" value="Glycogen Phosphorylase B"/>
    <property type="match status" value="1"/>
</dbReference>
<dbReference type="Pfam" id="PF08323">
    <property type="entry name" value="Glyco_transf_5"/>
    <property type="match status" value="1"/>
</dbReference>
<gene>
    <name evidence="6" type="ORF">LSAT_V11C800449030</name>
</gene>
<dbReference type="GO" id="GO:0005737">
    <property type="term" value="C:cytoplasm"/>
    <property type="evidence" value="ECO:0007669"/>
    <property type="project" value="InterPro"/>
</dbReference>
<dbReference type="GO" id="GO:0019252">
    <property type="term" value="P:starch biosynthetic process"/>
    <property type="evidence" value="ECO:0007669"/>
    <property type="project" value="UniProtKB-KW"/>
</dbReference>
<sequence>MSNIVVIGLAGAGGGKAADPNGVILLEPMNQFFKGEDVYGGSYNELEAYLFFSRACLEWMQVTGTQRDVIHVHEWQDRIQESHVFKVAAWWEIFMWHLGKFSTPWMSNMTLLHAHYQIGNTPLALVWKDETCSEYVIDTDNKGQIPNQQQTALNIGNLVRFAVSEGGLTFMNGKVEKADLQYIGKVHRL</sequence>
<dbReference type="PANTHER" id="PTHR13403">
    <property type="entry name" value="SNURPORTIN1 RNUT1 PROTEIN RNA, U TRANSPORTER 1"/>
    <property type="match status" value="1"/>
</dbReference>
<organism evidence="6 7">
    <name type="scientific">Lactuca sativa</name>
    <name type="common">Garden lettuce</name>
    <dbReference type="NCBI Taxonomy" id="4236"/>
    <lineage>
        <taxon>Eukaryota</taxon>
        <taxon>Viridiplantae</taxon>
        <taxon>Streptophyta</taxon>
        <taxon>Embryophyta</taxon>
        <taxon>Tracheophyta</taxon>
        <taxon>Spermatophyta</taxon>
        <taxon>Magnoliopsida</taxon>
        <taxon>eudicotyledons</taxon>
        <taxon>Gunneridae</taxon>
        <taxon>Pentapetalae</taxon>
        <taxon>asterids</taxon>
        <taxon>campanulids</taxon>
        <taxon>Asterales</taxon>
        <taxon>Asteraceae</taxon>
        <taxon>Cichorioideae</taxon>
        <taxon>Cichorieae</taxon>
        <taxon>Lactucinae</taxon>
        <taxon>Lactuca</taxon>
    </lineage>
</organism>
<evidence type="ECO:0000256" key="1">
    <source>
        <dbReference type="ARBA" id="ARBA00004727"/>
    </source>
</evidence>
<dbReference type="InterPro" id="IPR017336">
    <property type="entry name" value="Snurportin-1"/>
</dbReference>
<evidence type="ECO:0000256" key="3">
    <source>
        <dbReference type="ARBA" id="ARBA00022679"/>
    </source>
</evidence>
<protein>
    <recommendedName>
        <fullName evidence="5">Starch synthase catalytic domain-containing protein</fullName>
    </recommendedName>
</protein>
<keyword evidence="3" id="KW-0808">Transferase</keyword>
<dbReference type="GO" id="GO:0016757">
    <property type="term" value="F:glycosyltransferase activity"/>
    <property type="evidence" value="ECO:0007669"/>
    <property type="project" value="UniProtKB-KW"/>
</dbReference>
<dbReference type="EMBL" id="NBSK02000008">
    <property type="protein sequence ID" value="KAJ0189963.1"/>
    <property type="molecule type" value="Genomic_DNA"/>
</dbReference>
<name>A0A9R1UN47_LACSA</name>
<dbReference type="PANTHER" id="PTHR13403:SF6">
    <property type="entry name" value="SNURPORTIN-1"/>
    <property type="match status" value="1"/>
</dbReference>
<evidence type="ECO:0000256" key="2">
    <source>
        <dbReference type="ARBA" id="ARBA00022676"/>
    </source>
</evidence>
<reference evidence="6 7" key="1">
    <citation type="journal article" date="2017" name="Nat. Commun.">
        <title>Genome assembly with in vitro proximity ligation data and whole-genome triplication in lettuce.</title>
        <authorList>
            <person name="Reyes-Chin-Wo S."/>
            <person name="Wang Z."/>
            <person name="Yang X."/>
            <person name="Kozik A."/>
            <person name="Arikit S."/>
            <person name="Song C."/>
            <person name="Xia L."/>
            <person name="Froenicke L."/>
            <person name="Lavelle D.O."/>
            <person name="Truco M.J."/>
            <person name="Xia R."/>
            <person name="Zhu S."/>
            <person name="Xu C."/>
            <person name="Xu H."/>
            <person name="Xu X."/>
            <person name="Cox K."/>
            <person name="Korf I."/>
            <person name="Meyers B.C."/>
            <person name="Michelmore R.W."/>
        </authorList>
    </citation>
    <scope>NUCLEOTIDE SEQUENCE [LARGE SCALE GENOMIC DNA]</scope>
    <source>
        <strain evidence="7">cv. Salinas</strain>
        <tissue evidence="6">Seedlings</tissue>
    </source>
</reference>
<evidence type="ECO:0000313" key="7">
    <source>
        <dbReference type="Proteomes" id="UP000235145"/>
    </source>
</evidence>
<comment type="caution">
    <text evidence="6">The sequence shown here is derived from an EMBL/GenBank/DDBJ whole genome shotgun (WGS) entry which is preliminary data.</text>
</comment>
<comment type="pathway">
    <text evidence="1">Glycan biosynthesis; starch biosynthesis.</text>
</comment>
<keyword evidence="7" id="KW-1185">Reference proteome</keyword>
<dbReference type="GO" id="GO:0061015">
    <property type="term" value="P:snRNA import into nucleus"/>
    <property type="evidence" value="ECO:0007669"/>
    <property type="project" value="InterPro"/>
</dbReference>
<dbReference type="GO" id="GO:0005634">
    <property type="term" value="C:nucleus"/>
    <property type="evidence" value="ECO:0007669"/>
    <property type="project" value="InterPro"/>
</dbReference>
<keyword evidence="4" id="KW-0750">Starch biosynthesis</keyword>
<dbReference type="Proteomes" id="UP000235145">
    <property type="component" value="Unassembled WGS sequence"/>
</dbReference>
<accession>A0A9R1UN47</accession>
<keyword evidence="2" id="KW-0328">Glycosyltransferase</keyword>
<dbReference type="InterPro" id="IPR013534">
    <property type="entry name" value="Starch_synth_cat_dom"/>
</dbReference>
<proteinExistence type="predicted"/>
<evidence type="ECO:0000259" key="5">
    <source>
        <dbReference type="Pfam" id="PF08323"/>
    </source>
</evidence>
<feature type="domain" description="Starch synthase catalytic" evidence="5">
    <location>
        <begin position="30"/>
        <end position="76"/>
    </location>
</feature>